<accession>A0A9Q0KK24</accession>
<comment type="caution">
    <text evidence="2">The sequence shown here is derived from an EMBL/GenBank/DDBJ whole genome shotgun (WGS) entry which is preliminary data.</text>
</comment>
<dbReference type="InterPro" id="IPR012337">
    <property type="entry name" value="RNaseH-like_sf"/>
</dbReference>
<sequence>MTCIFSGKQWSPITVIEQATKAFTEFSRVFQLSHEIDTVRKEHLWIPPKSGCTKLNTDVSFSDEHNTGCVGFIFRDVNGSPLLAASGNILASSLLLGEALAAREGLHAALANGFFNLEVESDSAMLISCLNGSVTNCPYSLHLVIEDILYLRKQCNAKFQLISRETNQVVDSLARKTVMNMGIYEVGQNNHLHFCFLKLKPPEQGSLLKERAKMY</sequence>
<dbReference type="EMBL" id="JAMYWD010000005">
    <property type="protein sequence ID" value="KAJ4971900.1"/>
    <property type="molecule type" value="Genomic_DNA"/>
</dbReference>
<reference evidence="2" key="1">
    <citation type="journal article" date="2023" name="Plant J.">
        <title>The genome of the king protea, Protea cynaroides.</title>
        <authorList>
            <person name="Chang J."/>
            <person name="Duong T.A."/>
            <person name="Schoeman C."/>
            <person name="Ma X."/>
            <person name="Roodt D."/>
            <person name="Barker N."/>
            <person name="Li Z."/>
            <person name="Van de Peer Y."/>
            <person name="Mizrachi E."/>
        </authorList>
    </citation>
    <scope>NUCLEOTIDE SEQUENCE</scope>
    <source>
        <tissue evidence="2">Young leaves</tissue>
    </source>
</reference>
<dbReference type="Gene3D" id="3.30.420.10">
    <property type="entry name" value="Ribonuclease H-like superfamily/Ribonuclease H"/>
    <property type="match status" value="1"/>
</dbReference>
<dbReference type="Proteomes" id="UP001141806">
    <property type="component" value="Unassembled WGS sequence"/>
</dbReference>
<dbReference type="GO" id="GO:0003676">
    <property type="term" value="F:nucleic acid binding"/>
    <property type="evidence" value="ECO:0007669"/>
    <property type="project" value="InterPro"/>
</dbReference>
<dbReference type="Pfam" id="PF13456">
    <property type="entry name" value="RVT_3"/>
    <property type="match status" value="1"/>
</dbReference>
<dbReference type="InterPro" id="IPR036397">
    <property type="entry name" value="RNaseH_sf"/>
</dbReference>
<evidence type="ECO:0000259" key="1">
    <source>
        <dbReference type="Pfam" id="PF13456"/>
    </source>
</evidence>
<dbReference type="CDD" id="cd06222">
    <property type="entry name" value="RNase_H_like"/>
    <property type="match status" value="1"/>
</dbReference>
<dbReference type="SUPFAM" id="SSF53098">
    <property type="entry name" value="Ribonuclease H-like"/>
    <property type="match status" value="1"/>
</dbReference>
<dbReference type="AlphaFoldDB" id="A0A9Q0KK24"/>
<protein>
    <recommendedName>
        <fullName evidence="1">RNase H type-1 domain-containing protein</fullName>
    </recommendedName>
</protein>
<dbReference type="PANTHER" id="PTHR47723">
    <property type="entry name" value="OS05G0353850 PROTEIN"/>
    <property type="match status" value="1"/>
</dbReference>
<dbReference type="OrthoDB" id="1749524at2759"/>
<proteinExistence type="predicted"/>
<evidence type="ECO:0000313" key="2">
    <source>
        <dbReference type="EMBL" id="KAJ4971900.1"/>
    </source>
</evidence>
<dbReference type="InterPro" id="IPR053151">
    <property type="entry name" value="RNase_H-like"/>
</dbReference>
<dbReference type="InterPro" id="IPR002156">
    <property type="entry name" value="RNaseH_domain"/>
</dbReference>
<dbReference type="GO" id="GO:0004523">
    <property type="term" value="F:RNA-DNA hybrid ribonuclease activity"/>
    <property type="evidence" value="ECO:0007669"/>
    <property type="project" value="InterPro"/>
</dbReference>
<gene>
    <name evidence="2" type="ORF">NE237_004999</name>
</gene>
<evidence type="ECO:0000313" key="3">
    <source>
        <dbReference type="Proteomes" id="UP001141806"/>
    </source>
</evidence>
<dbReference type="PANTHER" id="PTHR47723:SF19">
    <property type="entry name" value="POLYNUCLEOTIDYL TRANSFERASE, RIBONUCLEASE H-LIKE SUPERFAMILY PROTEIN"/>
    <property type="match status" value="1"/>
</dbReference>
<keyword evidence="3" id="KW-1185">Reference proteome</keyword>
<dbReference type="InterPro" id="IPR044730">
    <property type="entry name" value="RNase_H-like_dom_plant"/>
</dbReference>
<name>A0A9Q0KK24_9MAGN</name>
<organism evidence="2 3">
    <name type="scientific">Protea cynaroides</name>
    <dbReference type="NCBI Taxonomy" id="273540"/>
    <lineage>
        <taxon>Eukaryota</taxon>
        <taxon>Viridiplantae</taxon>
        <taxon>Streptophyta</taxon>
        <taxon>Embryophyta</taxon>
        <taxon>Tracheophyta</taxon>
        <taxon>Spermatophyta</taxon>
        <taxon>Magnoliopsida</taxon>
        <taxon>Proteales</taxon>
        <taxon>Proteaceae</taxon>
        <taxon>Protea</taxon>
    </lineage>
</organism>
<feature type="domain" description="RNase H type-1" evidence="1">
    <location>
        <begin position="56"/>
        <end position="176"/>
    </location>
</feature>